<evidence type="ECO:0000313" key="2">
    <source>
        <dbReference type="EMBL" id="KAH0880501.1"/>
    </source>
</evidence>
<reference evidence="2 3" key="1">
    <citation type="submission" date="2021-05" db="EMBL/GenBank/DDBJ databases">
        <title>Genome Assembly of Synthetic Allotetraploid Brassica napus Reveals Homoeologous Exchanges between Subgenomes.</title>
        <authorList>
            <person name="Davis J.T."/>
        </authorList>
    </citation>
    <scope>NUCLEOTIDE SEQUENCE [LARGE SCALE GENOMIC DNA]</scope>
    <source>
        <strain evidence="3">cv. Da-Ae</strain>
        <tissue evidence="2">Seedling</tissue>
    </source>
</reference>
<evidence type="ECO:0000256" key="1">
    <source>
        <dbReference type="SAM" id="MobiDB-lite"/>
    </source>
</evidence>
<feature type="region of interest" description="Disordered" evidence="1">
    <location>
        <begin position="24"/>
        <end position="54"/>
    </location>
</feature>
<keyword evidence="3" id="KW-1185">Reference proteome</keyword>
<gene>
    <name evidence="2" type="ORF">HID58_067895</name>
</gene>
<accession>A0ABQ7ZJS6</accession>
<evidence type="ECO:0000313" key="3">
    <source>
        <dbReference type="Proteomes" id="UP000824890"/>
    </source>
</evidence>
<organism evidence="2 3">
    <name type="scientific">Brassica napus</name>
    <name type="common">Rape</name>
    <dbReference type="NCBI Taxonomy" id="3708"/>
    <lineage>
        <taxon>Eukaryota</taxon>
        <taxon>Viridiplantae</taxon>
        <taxon>Streptophyta</taxon>
        <taxon>Embryophyta</taxon>
        <taxon>Tracheophyta</taxon>
        <taxon>Spermatophyta</taxon>
        <taxon>Magnoliopsida</taxon>
        <taxon>eudicotyledons</taxon>
        <taxon>Gunneridae</taxon>
        <taxon>Pentapetalae</taxon>
        <taxon>rosids</taxon>
        <taxon>malvids</taxon>
        <taxon>Brassicales</taxon>
        <taxon>Brassicaceae</taxon>
        <taxon>Brassiceae</taxon>
        <taxon>Brassica</taxon>
    </lineage>
</organism>
<dbReference type="Proteomes" id="UP000824890">
    <property type="component" value="Unassembled WGS sequence"/>
</dbReference>
<feature type="non-terminal residue" evidence="2">
    <location>
        <position position="1"/>
    </location>
</feature>
<feature type="compositionally biased region" description="Low complexity" evidence="1">
    <location>
        <begin position="33"/>
        <end position="47"/>
    </location>
</feature>
<protein>
    <submittedName>
        <fullName evidence="2">Uncharacterized protein</fullName>
    </submittedName>
</protein>
<dbReference type="EMBL" id="JAGKQM010000015">
    <property type="protein sequence ID" value="KAH0880501.1"/>
    <property type="molecule type" value="Genomic_DNA"/>
</dbReference>
<name>A0ABQ7ZJS6_BRANA</name>
<comment type="caution">
    <text evidence="2">The sequence shown here is derived from an EMBL/GenBank/DDBJ whole genome shotgun (WGS) entry which is preliminary data.</text>
</comment>
<proteinExistence type="predicted"/>
<sequence>RLKPITKNIAPDTNMCDAAATIPDFPQVSETIPPQTGSSGQPDGGPSPEKPRNLITPAMQTMNVSQKFPNPISKKKEKKTYQLRLTTNGNVPTSFCRRKRDSELNNVVLKFIR</sequence>